<evidence type="ECO:0000256" key="6">
    <source>
        <dbReference type="ARBA" id="ARBA00023211"/>
    </source>
</evidence>
<reference evidence="9" key="1">
    <citation type="submission" date="2020-07" db="EMBL/GenBank/DDBJ databases">
        <title>Genome sequence and genetic diversity analysis of an under-domesticated orphan crop, white fonio (Digitaria exilis).</title>
        <authorList>
            <person name="Bennetzen J.L."/>
            <person name="Chen S."/>
            <person name="Ma X."/>
            <person name="Wang X."/>
            <person name="Yssel A.E.J."/>
            <person name="Chaluvadi S.R."/>
            <person name="Johnson M."/>
            <person name="Gangashetty P."/>
            <person name="Hamidou F."/>
            <person name="Sanogo M.D."/>
            <person name="Zwaenepoel A."/>
            <person name="Wallace J."/>
            <person name="Van De Peer Y."/>
            <person name="Van Deynze A."/>
        </authorList>
    </citation>
    <scope>NUCLEOTIDE SEQUENCE</scope>
    <source>
        <tissue evidence="9">Leaves</tissue>
    </source>
</reference>
<dbReference type="InterPro" id="IPR045121">
    <property type="entry name" value="CoAse"/>
</dbReference>
<dbReference type="FunFam" id="3.90.79.10:FF:000036">
    <property type="entry name" value="Nudix hydrolase 11"/>
    <property type="match status" value="2"/>
</dbReference>
<keyword evidence="5" id="KW-0460">Magnesium</keyword>
<dbReference type="Pfam" id="PF00293">
    <property type="entry name" value="NUDIX"/>
    <property type="match status" value="2"/>
</dbReference>
<sequence>MAGEGSGSGAGAEMDALIRRLRLYQPGPSPYDPAPAAAPVGSGDRELFRPRRAAVLVCLFRGAAGELRVILTKRSSLLSTHSGEVSLPGGKAEEGDADDAATALRESQEEIGLDPALVTVVASLEHCLSKHLLVVVPVIGILLNKEAFIPVLNIAEVDEIFDVPLEMFLKDENRTSEEREKMGQTFTVHYFTYVNGNHKYLIWGLTARILIHAASVVFERPPDFPERRAHFNLPKYTKDCSSTTEGVGDFATRNGYRILGESKSHLQLRQSPPPIPAPAAMEGEEGGAEMEALARRLRLHRSPPSPYESSDAVAPAPGAGELFRPRRAAVLVCLFRGAAGELRVILTKRSSSLSTHSGEQLALFVASFASHWVSVGASDGNLRMYAMGWSSTVFSSDNSELGSGSPGIGLGFPAENWSGAKQEFLVLLAVYQDESQTRKHPLIYGFIFSIWDLSGEVALPGGKAEEGDADDAATALRESKEEIGLDPALVTIVTSLEHFLSKHLLVVVPVIGILSDIKAFKPILNAAEVDEIFDVPLEMFLKDENRTSDELEWMGQAFTIHHFNYEKGNEKYIIWGLTAGILIHAASVVYERPPDFAEKRAKFNLPKYSKECRSMPGSEPGH</sequence>
<dbReference type="PANTHER" id="PTHR12992:SF24">
    <property type="entry name" value="PEROXISOMAL COENZYME A DIPHOSPHATASE NUDT7"/>
    <property type="match status" value="1"/>
</dbReference>
<dbReference type="SUPFAM" id="SSF55811">
    <property type="entry name" value="Nudix"/>
    <property type="match status" value="2"/>
</dbReference>
<dbReference type="PROSITE" id="PS51462">
    <property type="entry name" value="NUDIX"/>
    <property type="match status" value="2"/>
</dbReference>
<keyword evidence="10" id="KW-1185">Reference proteome</keyword>
<evidence type="ECO:0000256" key="3">
    <source>
        <dbReference type="ARBA" id="ARBA00022723"/>
    </source>
</evidence>
<evidence type="ECO:0000256" key="7">
    <source>
        <dbReference type="SAM" id="MobiDB-lite"/>
    </source>
</evidence>
<comment type="cofactor">
    <cofactor evidence="1">
        <name>Mn(2+)</name>
        <dbReference type="ChEBI" id="CHEBI:29035"/>
    </cofactor>
</comment>
<dbReference type="GO" id="GO:0015938">
    <property type="term" value="P:coenzyme A catabolic process"/>
    <property type="evidence" value="ECO:0007669"/>
    <property type="project" value="TreeGrafter"/>
</dbReference>
<dbReference type="GO" id="GO:0005737">
    <property type="term" value="C:cytoplasm"/>
    <property type="evidence" value="ECO:0007669"/>
    <property type="project" value="UniProtKB-ARBA"/>
</dbReference>
<comment type="caution">
    <text evidence="9">The sequence shown here is derived from an EMBL/GenBank/DDBJ whole genome shotgun (WGS) entry which is preliminary data.</text>
</comment>
<keyword evidence="3" id="KW-0479">Metal-binding</keyword>
<dbReference type="InterPro" id="IPR000086">
    <property type="entry name" value="NUDIX_hydrolase_dom"/>
</dbReference>
<dbReference type="PANTHER" id="PTHR12992">
    <property type="entry name" value="NUDIX HYDROLASE"/>
    <property type="match status" value="1"/>
</dbReference>
<comment type="cofactor">
    <cofactor evidence="2">
        <name>Mg(2+)</name>
        <dbReference type="ChEBI" id="CHEBI:18420"/>
    </cofactor>
</comment>
<evidence type="ECO:0000313" key="9">
    <source>
        <dbReference type="EMBL" id="KAF8701845.1"/>
    </source>
</evidence>
<dbReference type="GO" id="GO:0006637">
    <property type="term" value="P:acyl-CoA metabolic process"/>
    <property type="evidence" value="ECO:0007669"/>
    <property type="project" value="UniProtKB-ARBA"/>
</dbReference>
<feature type="domain" description="Nudix hydrolase" evidence="8">
    <location>
        <begin position="50"/>
        <end position="188"/>
    </location>
</feature>
<dbReference type="Gene3D" id="3.90.79.10">
    <property type="entry name" value="Nucleoside Triphosphate Pyrophosphohydrolase"/>
    <property type="match status" value="3"/>
</dbReference>
<accession>A0A835BL92</accession>
<gene>
    <name evidence="9" type="ORF">HU200_033169</name>
</gene>
<keyword evidence="6" id="KW-0464">Manganese</keyword>
<protein>
    <recommendedName>
        <fullName evidence="8">Nudix hydrolase domain-containing protein</fullName>
    </recommendedName>
</protein>
<evidence type="ECO:0000256" key="4">
    <source>
        <dbReference type="ARBA" id="ARBA00022801"/>
    </source>
</evidence>
<organism evidence="9 10">
    <name type="scientific">Digitaria exilis</name>
    <dbReference type="NCBI Taxonomy" id="1010633"/>
    <lineage>
        <taxon>Eukaryota</taxon>
        <taxon>Viridiplantae</taxon>
        <taxon>Streptophyta</taxon>
        <taxon>Embryophyta</taxon>
        <taxon>Tracheophyta</taxon>
        <taxon>Spermatophyta</taxon>
        <taxon>Magnoliopsida</taxon>
        <taxon>Liliopsida</taxon>
        <taxon>Poales</taxon>
        <taxon>Poaceae</taxon>
        <taxon>PACMAD clade</taxon>
        <taxon>Panicoideae</taxon>
        <taxon>Panicodae</taxon>
        <taxon>Paniceae</taxon>
        <taxon>Anthephorinae</taxon>
        <taxon>Digitaria</taxon>
    </lineage>
</organism>
<dbReference type="InterPro" id="IPR015797">
    <property type="entry name" value="NUDIX_hydrolase-like_dom_sf"/>
</dbReference>
<name>A0A835BL92_9POAL</name>
<evidence type="ECO:0000256" key="2">
    <source>
        <dbReference type="ARBA" id="ARBA00001946"/>
    </source>
</evidence>
<dbReference type="AlphaFoldDB" id="A0A835BL92"/>
<dbReference type="GO" id="GO:0015937">
    <property type="term" value="P:coenzyme A biosynthetic process"/>
    <property type="evidence" value="ECO:0007669"/>
    <property type="project" value="UniProtKB-ARBA"/>
</dbReference>
<dbReference type="GO" id="GO:0008893">
    <property type="term" value="F:guanosine-3',5'-bis(diphosphate) 3'-diphosphatase activity"/>
    <property type="evidence" value="ECO:0007669"/>
    <property type="project" value="UniProtKB-ARBA"/>
</dbReference>
<evidence type="ECO:0000259" key="8">
    <source>
        <dbReference type="PROSITE" id="PS51462"/>
    </source>
</evidence>
<evidence type="ECO:0000313" key="10">
    <source>
        <dbReference type="Proteomes" id="UP000636709"/>
    </source>
</evidence>
<evidence type="ECO:0000256" key="1">
    <source>
        <dbReference type="ARBA" id="ARBA00001936"/>
    </source>
</evidence>
<dbReference type="CDD" id="cd03426">
    <property type="entry name" value="NUDIX_CoAse_Nudt7"/>
    <property type="match status" value="2"/>
</dbReference>
<dbReference type="GO" id="GO:0046872">
    <property type="term" value="F:metal ion binding"/>
    <property type="evidence" value="ECO:0007669"/>
    <property type="project" value="UniProtKB-KW"/>
</dbReference>
<evidence type="ECO:0000256" key="5">
    <source>
        <dbReference type="ARBA" id="ARBA00022842"/>
    </source>
</evidence>
<dbReference type="EMBL" id="JACEFO010001795">
    <property type="protein sequence ID" value="KAF8701845.1"/>
    <property type="molecule type" value="Genomic_DNA"/>
</dbReference>
<dbReference type="Proteomes" id="UP000636709">
    <property type="component" value="Unassembled WGS sequence"/>
</dbReference>
<dbReference type="GO" id="GO:0010945">
    <property type="term" value="F:coenzyme A diphosphatase activity"/>
    <property type="evidence" value="ECO:0007669"/>
    <property type="project" value="InterPro"/>
</dbReference>
<dbReference type="OrthoDB" id="206213at2759"/>
<proteinExistence type="predicted"/>
<feature type="domain" description="Nudix hydrolase" evidence="8">
    <location>
        <begin position="325"/>
        <end position="556"/>
    </location>
</feature>
<keyword evidence="4" id="KW-0378">Hydrolase</keyword>
<feature type="region of interest" description="Disordered" evidence="7">
    <location>
        <begin position="267"/>
        <end position="287"/>
    </location>
</feature>